<dbReference type="InterPro" id="IPR035909">
    <property type="entry name" value="CheB_C"/>
</dbReference>
<gene>
    <name evidence="12" type="ORF">BOO69_08820</name>
</gene>
<dbReference type="STRING" id="1917485.BOO69_08820"/>
<sequence length="344" mass="37195">MVDDSALIRRWLRVVLEAHPRLSVVGEAEDAQAARKVIKATRPDVVTLDIEMPGMDGLGFLERLMRLNPLPVVMVSGMTSANSDATVRALMLGAVDCIEKPMTGTDARQRAMIARRVFAAAFSRLRSRPHPPHTPVRPSATRSPGNEPVILIGASTGGVAALDTLIGGLDPWGPPVVIVQHMPGPYLVSFSNLLDRTFHRQVSLAQQGMSLSPGQVALAPALGQHAEVVRRSGRWEIRLAPDVERSLHCPSVDRLFHSAVPWAPHVIAAILTGLGRDGARGLKALRDAGALTFAQDEESSTVYGMPRVAWEIGAASEQVALDDLAGRINDAERRYRQRQGEPGR</sequence>
<dbReference type="PROSITE" id="PS50110">
    <property type="entry name" value="RESPONSE_REGULATORY"/>
    <property type="match status" value="1"/>
</dbReference>
<evidence type="ECO:0000256" key="7">
    <source>
        <dbReference type="PROSITE-ProRule" id="PRU00169"/>
    </source>
</evidence>
<reference evidence="12 13" key="1">
    <citation type="submission" date="2016-11" db="EMBL/GenBank/DDBJ databases">
        <title>Complete genome sequence of Sulfitobacter sp. AM1-D1, a toxic bacteria associated with marine dinoflagellate Alexandrium minutum in East China Sea.</title>
        <authorList>
            <person name="Yang Q."/>
            <person name="Zhang X."/>
            <person name="Tian X."/>
        </authorList>
    </citation>
    <scope>NUCLEOTIDE SEQUENCE [LARGE SCALE GENOMIC DNA]</scope>
    <source>
        <strain evidence="12 13">AM1-D1</strain>
    </source>
</reference>
<evidence type="ECO:0000313" key="12">
    <source>
        <dbReference type="EMBL" id="APE45389.1"/>
    </source>
</evidence>
<accession>A0A1J0WMA5</accession>
<evidence type="ECO:0000259" key="10">
    <source>
        <dbReference type="PROSITE" id="PS50110"/>
    </source>
</evidence>
<evidence type="ECO:0000256" key="9">
    <source>
        <dbReference type="SAM" id="MobiDB-lite"/>
    </source>
</evidence>
<dbReference type="InterPro" id="IPR008248">
    <property type="entry name" value="CheB-like"/>
</dbReference>
<keyword evidence="2 6" id="KW-0145">Chemotaxis</keyword>
<feature type="modified residue" description="4-aspartylphosphate" evidence="7">
    <location>
        <position position="49"/>
    </location>
</feature>
<dbReference type="GO" id="GO:0000156">
    <property type="term" value="F:phosphorelay response regulator activity"/>
    <property type="evidence" value="ECO:0007669"/>
    <property type="project" value="InterPro"/>
</dbReference>
<dbReference type="AlphaFoldDB" id="A0A1J0WMA5"/>
<evidence type="ECO:0000259" key="11">
    <source>
        <dbReference type="PROSITE" id="PS50122"/>
    </source>
</evidence>
<keyword evidence="8" id="KW-0175">Coiled coil</keyword>
<evidence type="ECO:0000256" key="8">
    <source>
        <dbReference type="SAM" id="Coils"/>
    </source>
</evidence>
<feature type="active site" evidence="6">
    <location>
        <position position="277"/>
    </location>
</feature>
<evidence type="ECO:0000256" key="4">
    <source>
        <dbReference type="ARBA" id="ARBA00039140"/>
    </source>
</evidence>
<dbReference type="Proteomes" id="UP000181897">
    <property type="component" value="Chromosome"/>
</dbReference>
<evidence type="ECO:0000256" key="1">
    <source>
        <dbReference type="ARBA" id="ARBA00022490"/>
    </source>
</evidence>
<dbReference type="CDD" id="cd16432">
    <property type="entry name" value="CheB_Rec"/>
    <property type="match status" value="1"/>
</dbReference>
<evidence type="ECO:0000256" key="2">
    <source>
        <dbReference type="ARBA" id="ARBA00022500"/>
    </source>
</evidence>
<dbReference type="CDD" id="cd17541">
    <property type="entry name" value="REC_CheB-like"/>
    <property type="match status" value="1"/>
</dbReference>
<dbReference type="PANTHER" id="PTHR42872:SF6">
    <property type="entry name" value="PROTEIN-GLUTAMATE METHYLESTERASE_PROTEIN-GLUTAMINE GLUTAMINASE"/>
    <property type="match status" value="1"/>
</dbReference>
<keyword evidence="1" id="KW-0963">Cytoplasm</keyword>
<keyword evidence="3 6" id="KW-0378">Hydrolase</keyword>
<feature type="domain" description="CheB-type methylesterase" evidence="11">
    <location>
        <begin position="144"/>
        <end position="328"/>
    </location>
</feature>
<evidence type="ECO:0000256" key="3">
    <source>
        <dbReference type="ARBA" id="ARBA00022801"/>
    </source>
</evidence>
<dbReference type="InterPro" id="IPR011006">
    <property type="entry name" value="CheY-like_superfamily"/>
</dbReference>
<feature type="coiled-coil region" evidence="8">
    <location>
        <begin position="314"/>
        <end position="341"/>
    </location>
</feature>
<evidence type="ECO:0000256" key="6">
    <source>
        <dbReference type="PROSITE-ProRule" id="PRU00050"/>
    </source>
</evidence>
<name>A0A1J0WMA5_9RHOB</name>
<dbReference type="SUPFAM" id="SSF52172">
    <property type="entry name" value="CheY-like"/>
    <property type="match status" value="1"/>
</dbReference>
<evidence type="ECO:0000313" key="13">
    <source>
        <dbReference type="Proteomes" id="UP000181897"/>
    </source>
</evidence>
<dbReference type="GO" id="GO:0005737">
    <property type="term" value="C:cytoplasm"/>
    <property type="evidence" value="ECO:0007669"/>
    <property type="project" value="InterPro"/>
</dbReference>
<feature type="active site" evidence="6">
    <location>
        <position position="181"/>
    </location>
</feature>
<dbReference type="InterPro" id="IPR001789">
    <property type="entry name" value="Sig_transdc_resp-reg_receiver"/>
</dbReference>
<dbReference type="Pfam" id="PF00072">
    <property type="entry name" value="Response_reg"/>
    <property type="match status" value="1"/>
</dbReference>
<proteinExistence type="predicted"/>
<dbReference type="GO" id="GO:0008984">
    <property type="term" value="F:protein-glutamate methylesterase activity"/>
    <property type="evidence" value="ECO:0007669"/>
    <property type="project" value="UniProtKB-EC"/>
</dbReference>
<dbReference type="InterPro" id="IPR000673">
    <property type="entry name" value="Sig_transdc_resp-reg_Me-estase"/>
</dbReference>
<organism evidence="12 13">
    <name type="scientific">Sulfitobacter alexandrii</name>
    <dbReference type="NCBI Taxonomy" id="1917485"/>
    <lineage>
        <taxon>Bacteria</taxon>
        <taxon>Pseudomonadati</taxon>
        <taxon>Pseudomonadota</taxon>
        <taxon>Alphaproteobacteria</taxon>
        <taxon>Rhodobacterales</taxon>
        <taxon>Roseobacteraceae</taxon>
        <taxon>Sulfitobacter</taxon>
    </lineage>
</organism>
<dbReference type="NCBIfam" id="NF001965">
    <property type="entry name" value="PRK00742.1"/>
    <property type="match status" value="1"/>
</dbReference>
<dbReference type="PANTHER" id="PTHR42872">
    <property type="entry name" value="PROTEIN-GLUTAMATE METHYLESTERASE/PROTEIN-GLUTAMINE GLUTAMINASE"/>
    <property type="match status" value="1"/>
</dbReference>
<dbReference type="PROSITE" id="PS50122">
    <property type="entry name" value="CHEB"/>
    <property type="match status" value="1"/>
</dbReference>
<protein>
    <recommendedName>
        <fullName evidence="4">protein-glutamate methylesterase</fullName>
        <ecNumber evidence="4">3.1.1.61</ecNumber>
    </recommendedName>
</protein>
<dbReference type="Pfam" id="PF01339">
    <property type="entry name" value="CheB_methylest"/>
    <property type="match status" value="1"/>
</dbReference>
<keyword evidence="7" id="KW-0597">Phosphoprotein</keyword>
<dbReference type="SMART" id="SM00448">
    <property type="entry name" value="REC"/>
    <property type="match status" value="1"/>
</dbReference>
<evidence type="ECO:0000256" key="5">
    <source>
        <dbReference type="ARBA" id="ARBA00048267"/>
    </source>
</evidence>
<feature type="domain" description="Response regulatory" evidence="10">
    <location>
        <begin position="1"/>
        <end position="115"/>
    </location>
</feature>
<dbReference type="PIRSF" id="PIRSF000876">
    <property type="entry name" value="RR_chemtxs_CheB"/>
    <property type="match status" value="1"/>
</dbReference>
<comment type="catalytic activity">
    <reaction evidence="5">
        <text>[protein]-L-glutamate 5-O-methyl ester + H2O = L-glutamyl-[protein] + methanol + H(+)</text>
        <dbReference type="Rhea" id="RHEA:23236"/>
        <dbReference type="Rhea" id="RHEA-COMP:10208"/>
        <dbReference type="Rhea" id="RHEA-COMP:10311"/>
        <dbReference type="ChEBI" id="CHEBI:15377"/>
        <dbReference type="ChEBI" id="CHEBI:15378"/>
        <dbReference type="ChEBI" id="CHEBI:17790"/>
        <dbReference type="ChEBI" id="CHEBI:29973"/>
        <dbReference type="ChEBI" id="CHEBI:82795"/>
        <dbReference type="EC" id="3.1.1.61"/>
    </reaction>
</comment>
<keyword evidence="13" id="KW-1185">Reference proteome</keyword>
<dbReference type="SUPFAM" id="SSF52738">
    <property type="entry name" value="Methylesterase CheB, C-terminal domain"/>
    <property type="match status" value="1"/>
</dbReference>
<feature type="region of interest" description="Disordered" evidence="9">
    <location>
        <begin position="127"/>
        <end position="147"/>
    </location>
</feature>
<dbReference type="Gene3D" id="3.40.50.2300">
    <property type="match status" value="1"/>
</dbReference>
<dbReference type="GO" id="GO:0006935">
    <property type="term" value="P:chemotaxis"/>
    <property type="evidence" value="ECO:0007669"/>
    <property type="project" value="UniProtKB-UniRule"/>
</dbReference>
<dbReference type="EC" id="3.1.1.61" evidence="4"/>
<dbReference type="Gene3D" id="3.40.50.180">
    <property type="entry name" value="Methylesterase CheB, C-terminal domain"/>
    <property type="match status" value="1"/>
</dbReference>
<dbReference type="KEGG" id="suam:BOO69_08820"/>
<dbReference type="EMBL" id="CP018076">
    <property type="protein sequence ID" value="APE45389.1"/>
    <property type="molecule type" value="Genomic_DNA"/>
</dbReference>
<feature type="active site" evidence="6">
    <location>
        <position position="155"/>
    </location>
</feature>